<keyword evidence="4 6" id="KW-0472">Membrane</keyword>
<keyword evidence="6" id="KW-0406">Ion transport</keyword>
<feature type="compositionally biased region" description="Acidic residues" evidence="7">
    <location>
        <begin position="677"/>
        <end position="687"/>
    </location>
</feature>
<feature type="compositionally biased region" description="Basic and acidic residues" evidence="7">
    <location>
        <begin position="651"/>
        <end position="676"/>
    </location>
</feature>
<evidence type="ECO:0000256" key="4">
    <source>
        <dbReference type="ARBA" id="ARBA00023136"/>
    </source>
</evidence>
<evidence type="ECO:0000256" key="3">
    <source>
        <dbReference type="ARBA" id="ARBA00022989"/>
    </source>
</evidence>
<feature type="transmembrane region" description="Helical" evidence="6">
    <location>
        <begin position="274"/>
        <end position="292"/>
    </location>
</feature>
<reference evidence="8 9" key="1">
    <citation type="submission" date="2024-08" db="EMBL/GenBank/DDBJ databases">
        <authorList>
            <person name="Cucini C."/>
            <person name="Frati F."/>
        </authorList>
    </citation>
    <scope>NUCLEOTIDE SEQUENCE [LARGE SCALE GENOMIC DNA]</scope>
</reference>
<dbReference type="Proteomes" id="UP001642540">
    <property type="component" value="Unassembled WGS sequence"/>
</dbReference>
<keyword evidence="9" id="KW-1185">Reference proteome</keyword>
<dbReference type="PANTHER" id="PTHR10736:SF65">
    <property type="entry name" value="BESTROPHIN 1, ISOFORM C-RELATED"/>
    <property type="match status" value="1"/>
</dbReference>
<dbReference type="EMBL" id="CAXLJM020000051">
    <property type="protein sequence ID" value="CAL8116070.1"/>
    <property type="molecule type" value="Genomic_DNA"/>
</dbReference>
<evidence type="ECO:0000256" key="2">
    <source>
        <dbReference type="ARBA" id="ARBA00022692"/>
    </source>
</evidence>
<keyword evidence="6" id="KW-0407">Ion channel</keyword>
<protein>
    <recommendedName>
        <fullName evidence="6">Bestrophin homolog</fullName>
    </recommendedName>
</protein>
<evidence type="ECO:0000256" key="6">
    <source>
        <dbReference type="RuleBase" id="RU363126"/>
    </source>
</evidence>
<keyword evidence="6" id="KW-0868">Chloride</keyword>
<evidence type="ECO:0000256" key="7">
    <source>
        <dbReference type="SAM" id="MobiDB-lite"/>
    </source>
</evidence>
<dbReference type="InterPro" id="IPR000615">
    <property type="entry name" value="Bestrophin"/>
</dbReference>
<evidence type="ECO:0000256" key="5">
    <source>
        <dbReference type="ARBA" id="ARBA00034769"/>
    </source>
</evidence>
<feature type="transmembrane region" description="Helical" evidence="6">
    <location>
        <begin position="239"/>
        <end position="262"/>
    </location>
</feature>
<keyword evidence="6" id="KW-0813">Transport</keyword>
<keyword evidence="2 6" id="KW-0812">Transmembrane</keyword>
<keyword evidence="6" id="KW-1003">Cell membrane</keyword>
<feature type="compositionally biased region" description="Polar residues" evidence="7">
    <location>
        <begin position="587"/>
        <end position="603"/>
    </location>
</feature>
<feature type="transmembrane region" description="Helical" evidence="6">
    <location>
        <begin position="37"/>
        <end position="55"/>
    </location>
</feature>
<dbReference type="PANTHER" id="PTHR10736">
    <property type="entry name" value="BESTROPHIN"/>
    <property type="match status" value="1"/>
</dbReference>
<comment type="similarity">
    <text evidence="5 6">Belongs to the anion channel-forming bestrophin (TC 1.A.46) family. Calcium-sensitive chloride channel subfamily.</text>
</comment>
<feature type="transmembrane region" description="Helical" evidence="6">
    <location>
        <begin position="76"/>
        <end position="95"/>
    </location>
</feature>
<feature type="region of interest" description="Disordered" evidence="7">
    <location>
        <begin position="519"/>
        <end position="539"/>
    </location>
</feature>
<proteinExistence type="inferred from homology"/>
<accession>A0ABP1R2N7</accession>
<keyword evidence="3 6" id="KW-1133">Transmembrane helix</keyword>
<sequence>MTVSYTAEVATCKGFGCFLKLLFRWRGSIYKLVWPDLFLFLGTYFSLSILYRFFLNEEQQLVFAQIVRYCEKYGNLIPVSFVLGFYVSIVVGRWWDQYKSIPWPDSIAVFVSANIQGQEEKGRVMRRTIMRYCCLSLTMAFTLISPRVKKRFPTLDHLIEAGLLLENEKEIIEELNRMVPGYSKQWLPVVWAASIVTRARKEGKIRDDFAVKTILDELNKFRSGCGILISYDWISVPLVYTQVVTLAVYSFFLSCVMGRQWVKPDSTAGGNHEVDLVFPIFTTLQFFFYMGWLKVAESLVNPFGDDDDDFELNWMVDRNLQVSYLIVDEMHNNHPELLKDQYWDEVFPTELPHTVASEMYRDEPPLPSTANIHVSKDDGEIISPPSVKSIFHMSESGEPGRRVSVAASKRGSIVGRRERTASVRSTASQSTLAESISGRLSHAGSVTSVFRRMFSRDRGEKTSELNSPVEGPMAWAGSAINVQRNVAEDVIPELDENMTTIISMRGERKPPTVHDIFGTTPTSTAPVDIPSQGEGTHKSPLDTAAAREQFFQGQKRAERPTQLSVSAPPRAGQLNAPPGQVDINIDSPDSQVTSTDTSATVSPETGIHSDEVSDDDGKDADESMDDMHVNNRKQSGEQGASLAKKLAKTFGFKDKDKGEHDKSEVHLLSDVSRIKDDSDEDGDDDGPDDGKKKDEK</sequence>
<gene>
    <name evidence="8" type="ORF">ODALV1_LOCUS17141</name>
</gene>
<keyword evidence="6" id="KW-0869">Chloride channel</keyword>
<feature type="region of interest" description="Disordered" evidence="7">
    <location>
        <begin position="551"/>
        <end position="696"/>
    </location>
</feature>
<dbReference type="Pfam" id="PF01062">
    <property type="entry name" value="Bestrophin"/>
    <property type="match status" value="1"/>
</dbReference>
<organism evidence="8 9">
    <name type="scientific">Orchesella dallaii</name>
    <dbReference type="NCBI Taxonomy" id="48710"/>
    <lineage>
        <taxon>Eukaryota</taxon>
        <taxon>Metazoa</taxon>
        <taxon>Ecdysozoa</taxon>
        <taxon>Arthropoda</taxon>
        <taxon>Hexapoda</taxon>
        <taxon>Collembola</taxon>
        <taxon>Entomobryomorpha</taxon>
        <taxon>Entomobryoidea</taxon>
        <taxon>Orchesellidae</taxon>
        <taxon>Orchesellinae</taxon>
        <taxon>Orchesella</taxon>
    </lineage>
</organism>
<comment type="function">
    <text evidence="6">Forms chloride channels.</text>
</comment>
<comment type="subcellular location">
    <subcellularLocation>
        <location evidence="6">Cell membrane</location>
        <topology evidence="6">Multi-pass membrane protein</topology>
    </subcellularLocation>
    <subcellularLocation>
        <location evidence="1">Membrane</location>
    </subcellularLocation>
</comment>
<evidence type="ECO:0000313" key="8">
    <source>
        <dbReference type="EMBL" id="CAL8116070.1"/>
    </source>
</evidence>
<name>A0ABP1R2N7_9HEXA</name>
<evidence type="ECO:0000256" key="1">
    <source>
        <dbReference type="ARBA" id="ARBA00004370"/>
    </source>
</evidence>
<dbReference type="InterPro" id="IPR021134">
    <property type="entry name" value="Bestrophin-like"/>
</dbReference>
<feature type="compositionally biased region" description="Acidic residues" evidence="7">
    <location>
        <begin position="612"/>
        <end position="624"/>
    </location>
</feature>
<evidence type="ECO:0000313" key="9">
    <source>
        <dbReference type="Proteomes" id="UP001642540"/>
    </source>
</evidence>
<comment type="caution">
    <text evidence="8">The sequence shown here is derived from an EMBL/GenBank/DDBJ whole genome shotgun (WGS) entry which is preliminary data.</text>
</comment>